<reference evidence="2 3" key="1">
    <citation type="submission" date="2019-06" db="EMBL/GenBank/DDBJ databases">
        <title>Micromonospora ordensis sp. nov., isolated from deep marine sediment.</title>
        <authorList>
            <person name="Veyisoglu A."/>
            <person name="Carro L."/>
            <person name="Klenk H.-P."/>
            <person name="Sahin N."/>
        </authorList>
    </citation>
    <scope>NUCLEOTIDE SEQUENCE [LARGE SCALE GENOMIC DNA]</scope>
    <source>
        <strain evidence="2 3">S2509</strain>
    </source>
</reference>
<protein>
    <submittedName>
        <fullName evidence="2">Malto-oligosyltrehalose synthase</fullName>
    </submittedName>
</protein>
<dbReference type="AlphaFoldDB" id="A0A5C4QYI1"/>
<proteinExistence type="predicted"/>
<dbReference type="OrthoDB" id="9761577at2"/>
<dbReference type="InterPro" id="IPR017853">
    <property type="entry name" value="GH"/>
</dbReference>
<dbReference type="Gene3D" id="3.20.20.80">
    <property type="entry name" value="Glycosidases"/>
    <property type="match status" value="1"/>
</dbReference>
<dbReference type="GO" id="GO:0047470">
    <property type="term" value="F:(1,4)-alpha-D-glucan 1-alpha-D-glucosylmutase activity"/>
    <property type="evidence" value="ECO:0007669"/>
    <property type="project" value="TreeGrafter"/>
</dbReference>
<dbReference type="GO" id="GO:0030980">
    <property type="term" value="P:alpha-glucan catabolic process"/>
    <property type="evidence" value="ECO:0007669"/>
    <property type="project" value="TreeGrafter"/>
</dbReference>
<dbReference type="PANTHER" id="PTHR10357:SF216">
    <property type="entry name" value="MALTOOLIGOSYL TREHALOSE SYNTHASE-RELATED"/>
    <property type="match status" value="1"/>
</dbReference>
<evidence type="ECO:0000259" key="1">
    <source>
        <dbReference type="SMART" id="SM00642"/>
    </source>
</evidence>
<dbReference type="Gene3D" id="3.30.1590.10">
    <property type="entry name" value="Maltooligosyl trehalose synthase, domain 2"/>
    <property type="match status" value="1"/>
</dbReference>
<dbReference type="RefSeq" id="WP_139583109.1">
    <property type="nucleotide sequence ID" value="NZ_VDFY01000091.1"/>
</dbReference>
<organism evidence="2 3">
    <name type="scientific">Micromonospora orduensis</name>
    <dbReference type="NCBI Taxonomy" id="1420891"/>
    <lineage>
        <taxon>Bacteria</taxon>
        <taxon>Bacillati</taxon>
        <taxon>Actinomycetota</taxon>
        <taxon>Actinomycetes</taxon>
        <taxon>Micromonosporales</taxon>
        <taxon>Micromonosporaceae</taxon>
        <taxon>Micromonospora</taxon>
    </lineage>
</organism>
<dbReference type="Gene3D" id="1.10.150.200">
    <property type="entry name" value="Maltooligosyl trehalose synthase, domain 3"/>
    <property type="match status" value="1"/>
</dbReference>
<dbReference type="SUPFAM" id="SSF51445">
    <property type="entry name" value="(Trans)glycosidases"/>
    <property type="match status" value="1"/>
</dbReference>
<dbReference type="NCBIfam" id="TIGR02401">
    <property type="entry name" value="trehalose_TreY"/>
    <property type="match status" value="1"/>
</dbReference>
<feature type="domain" description="Glycosyl hydrolase family 13 catalytic" evidence="1">
    <location>
        <begin position="7"/>
        <end position="398"/>
    </location>
</feature>
<gene>
    <name evidence="2" type="primary">treY</name>
    <name evidence="2" type="ORF">FHG89_04780</name>
</gene>
<dbReference type="EMBL" id="VDFY01000091">
    <property type="protein sequence ID" value="TNH30973.1"/>
    <property type="molecule type" value="Genomic_DNA"/>
</dbReference>
<dbReference type="CDD" id="cd11336">
    <property type="entry name" value="AmyAc_MTSase"/>
    <property type="match status" value="1"/>
</dbReference>
<dbReference type="Proteomes" id="UP000306145">
    <property type="component" value="Unassembled WGS sequence"/>
</dbReference>
<dbReference type="InterPro" id="IPR012767">
    <property type="entry name" value="Trehalose_TreY"/>
</dbReference>
<dbReference type="InterPro" id="IPR006047">
    <property type="entry name" value="GH13_cat_dom"/>
</dbReference>
<name>A0A5C4QYI1_9ACTN</name>
<keyword evidence="3" id="KW-1185">Reference proteome</keyword>
<dbReference type="Pfam" id="PF00128">
    <property type="entry name" value="Alpha-amylase"/>
    <property type="match status" value="1"/>
</dbReference>
<dbReference type="PANTHER" id="PTHR10357">
    <property type="entry name" value="ALPHA-AMYLASE FAMILY MEMBER"/>
    <property type="match status" value="1"/>
</dbReference>
<dbReference type="GO" id="GO:0005992">
    <property type="term" value="P:trehalose biosynthetic process"/>
    <property type="evidence" value="ECO:0007669"/>
    <property type="project" value="TreeGrafter"/>
</dbReference>
<dbReference type="Gene3D" id="1.10.10.470">
    <property type="entry name" value="Maltooligosyl trehalose synthase, domain 4"/>
    <property type="match status" value="1"/>
</dbReference>
<sequence length="768" mass="84170">MAATPPQATYRVQVRPGYDLDATAGIVDYLADLGVSHLYSAPLLAATPGSAHGYDVVDHRAVNPELGGEAARQRLLRALREKRLGLVVDIVPNHAGVAVPPANPAWWDVLRRGRDSSYADWFDIDWDRGRLLLPVLADDGSALDDLKLVDGELRYHEHRFPVADGTGDGTATEVHDRQHYELVSWRRGDAELTYRRFFAIAGLAGLRVEDPAVFAATHELILRWAADGEVDGIRVDHPDGLRDPAGYLARLREAAPDAWLVVEKILEYGEELPDWPVDGTTGYDALAAVNGLFVDPDTEGDFTALDTRLAGHHTSWQDLTHTTKLAAATTLLAAELTRLAALAPEVPTEQARAALAELAAAFPVYRGYPPHGARYLAVARSEAGRRRPDLTGALDAVTRRLRDPDDELAMRFPQLTGAVMAKGVEDTAFYRWTRFVALNEVGGSPAHFGVPPAEFHRFAAARHVRWPASMTTLSTHDTKRGEDVRARLAVLSELPQRWAEQVTAWMEYAPLPDPSFAHLLWQTAVGAWPIERERLHAYAEKAAREAAASTSWADPDPVFERAMHAVIDRMYDDPRLHDELTELAAAIAPAGWCNSLGQKLIQLTMPGVPDTYQGTELWDNSLVDPDNRRPVDFDVRREMLARLDGGWRPPVDTDGAAKLLVVSRTLRLRRAHPELFTGYRPVPAHGPAGRHVVAFDRGGAIAVATRLPLGLARAGGWRDTALSLGVNEVKDLFTGRVYSGGETSLDTLLADYPVALLAPLTAAEEAVS</sequence>
<comment type="caution">
    <text evidence="2">The sequence shown here is derived from an EMBL/GenBank/DDBJ whole genome shotgun (WGS) entry which is preliminary data.</text>
</comment>
<evidence type="ECO:0000313" key="3">
    <source>
        <dbReference type="Proteomes" id="UP000306145"/>
    </source>
</evidence>
<accession>A0A5C4QYI1</accession>
<evidence type="ECO:0000313" key="2">
    <source>
        <dbReference type="EMBL" id="TNH30973.1"/>
    </source>
</evidence>
<dbReference type="InterPro" id="IPR013797">
    <property type="entry name" value="Maltooligo_trehalose_synth_4"/>
</dbReference>
<dbReference type="SMART" id="SM00642">
    <property type="entry name" value="Aamy"/>
    <property type="match status" value="1"/>
</dbReference>